<dbReference type="STRING" id="1442369.A0A0D2IJF6"/>
<evidence type="ECO:0000256" key="2">
    <source>
        <dbReference type="PIRSR" id="PIRSR600246-3"/>
    </source>
</evidence>
<evidence type="ECO:0000256" key="1">
    <source>
        <dbReference type="PIRSR" id="PIRSR600246-1"/>
    </source>
</evidence>
<evidence type="ECO:0000313" key="3">
    <source>
        <dbReference type="EMBL" id="KIX05854.1"/>
    </source>
</evidence>
<feature type="site" description="Cleavage; by autolysis" evidence="2">
    <location>
        <begin position="230"/>
        <end position="231"/>
    </location>
</feature>
<accession>A0A0D2IJF6</accession>
<dbReference type="SUPFAM" id="SSF56235">
    <property type="entry name" value="N-terminal nucleophile aminohydrolases (Ntn hydrolases)"/>
    <property type="match status" value="1"/>
</dbReference>
<gene>
    <name evidence="3" type="ORF">Z518_03827</name>
</gene>
<dbReference type="CDD" id="cd04701">
    <property type="entry name" value="Asparaginase_2"/>
    <property type="match status" value="1"/>
</dbReference>
<dbReference type="GeneID" id="25291898"/>
<dbReference type="AlphaFoldDB" id="A0A0D2IJF6"/>
<dbReference type="Gene3D" id="3.60.20.30">
    <property type="entry name" value="(Glycosyl)asparaginase"/>
    <property type="match status" value="1"/>
</dbReference>
<dbReference type="InterPro" id="IPR000246">
    <property type="entry name" value="Peptidase_T2"/>
</dbReference>
<proteinExistence type="predicted"/>
<evidence type="ECO:0000313" key="4">
    <source>
        <dbReference type="Proteomes" id="UP000053617"/>
    </source>
</evidence>
<dbReference type="Proteomes" id="UP000053617">
    <property type="component" value="Unassembled WGS sequence"/>
</dbReference>
<dbReference type="OrthoDB" id="2262349at2759"/>
<organism evidence="3 4">
    <name type="scientific">Rhinocladiella mackenziei CBS 650.93</name>
    <dbReference type="NCBI Taxonomy" id="1442369"/>
    <lineage>
        <taxon>Eukaryota</taxon>
        <taxon>Fungi</taxon>
        <taxon>Dikarya</taxon>
        <taxon>Ascomycota</taxon>
        <taxon>Pezizomycotina</taxon>
        <taxon>Eurotiomycetes</taxon>
        <taxon>Chaetothyriomycetidae</taxon>
        <taxon>Chaetothyriales</taxon>
        <taxon>Herpotrichiellaceae</taxon>
        <taxon>Rhinocladiella</taxon>
    </lineage>
</organism>
<dbReference type="InterPro" id="IPR029055">
    <property type="entry name" value="Ntn_hydrolases_N"/>
</dbReference>
<dbReference type="EMBL" id="KN847477">
    <property type="protein sequence ID" value="KIX05854.1"/>
    <property type="molecule type" value="Genomic_DNA"/>
</dbReference>
<dbReference type="HOGENOM" id="CLU_021603_1_0_1"/>
<feature type="active site" description="Nucleophile" evidence="1">
    <location>
        <position position="231"/>
    </location>
</feature>
<protein>
    <recommendedName>
        <fullName evidence="5">Asparaginase</fullName>
    </recommendedName>
</protein>
<dbReference type="RefSeq" id="XP_013272990.1">
    <property type="nucleotide sequence ID" value="XM_013417536.1"/>
</dbReference>
<dbReference type="VEuPathDB" id="FungiDB:Z518_03827"/>
<dbReference type="PANTHER" id="PTHR10188">
    <property type="entry name" value="L-ASPARAGINASE"/>
    <property type="match status" value="1"/>
</dbReference>
<name>A0A0D2IJF6_9EURO</name>
<evidence type="ECO:0008006" key="5">
    <source>
        <dbReference type="Google" id="ProtNLM"/>
    </source>
</evidence>
<dbReference type="GO" id="GO:0005737">
    <property type="term" value="C:cytoplasm"/>
    <property type="evidence" value="ECO:0007669"/>
    <property type="project" value="TreeGrafter"/>
</dbReference>
<reference evidence="3 4" key="1">
    <citation type="submission" date="2015-01" db="EMBL/GenBank/DDBJ databases">
        <title>The Genome Sequence of Rhinocladiella mackenzie CBS 650.93.</title>
        <authorList>
            <consortium name="The Broad Institute Genomics Platform"/>
            <person name="Cuomo C."/>
            <person name="de Hoog S."/>
            <person name="Gorbushina A."/>
            <person name="Stielow B."/>
            <person name="Teixiera M."/>
            <person name="Abouelleil A."/>
            <person name="Chapman S.B."/>
            <person name="Priest M."/>
            <person name="Young S.K."/>
            <person name="Wortman J."/>
            <person name="Nusbaum C."/>
            <person name="Birren B."/>
        </authorList>
    </citation>
    <scope>NUCLEOTIDE SEQUENCE [LARGE SCALE GENOMIC DNA]</scope>
    <source>
        <strain evidence="3 4">CBS 650.93</strain>
    </source>
</reference>
<dbReference type="Pfam" id="PF01112">
    <property type="entry name" value="Asparaginase_2"/>
    <property type="match status" value="1"/>
</dbReference>
<sequence length="497" mass="53709">MTTTPSKKPSRLGPYKPTLILHGGAGSISRSNLPPEVYARYHASLLKYLTETRKFLESGASALDAACHAVTLFEDDPLFNCGRGAVFTERGTIEMEASVMVCSLNPAGPPAGGIKRGAAVSLVRNTRHPILLAKEVLVAADEDGGMGGTSTTHCHLSGREVEEWGWKERDLEKKPDSWFWTKKRWEEHRRGLHQSGSYSFNDLLRFANPLSLPSAGGDVDMDVHETPSQGTVGAVCLDSWGNLAVATSTGGLTNKKAGRIGDTPTIGAGFWAEAWDENIQDSAGILERSCPSGPSMLKSKPLFDQVWTRACGLIGSSLDPFEPECRSREEDEAPPAYAATPTLKLHRPPVPLLRKRRRAVAMSGTGNGDSFLRTNAVRTAASICRLSSSTSLAGAITAIAGPNGELQRSAAERWGRTGEGQGGIIGIEVIDDHAEMIDHQMRTDLKAVNAHAFQNNTKTMGTPVFDFNCGGMFRAYYEVDGERGGEKAKIMVFKDEY</sequence>
<keyword evidence="4" id="KW-1185">Reference proteome</keyword>
<dbReference type="GO" id="GO:0016787">
    <property type="term" value="F:hydrolase activity"/>
    <property type="evidence" value="ECO:0007669"/>
    <property type="project" value="InterPro"/>
</dbReference>
<dbReference type="PANTHER" id="PTHR10188:SF43">
    <property type="entry name" value="ASPARAGINASE (EUROFUNG)"/>
    <property type="match status" value="1"/>
</dbReference>